<dbReference type="Proteomes" id="UP000292958">
    <property type="component" value="Unassembled WGS sequence"/>
</dbReference>
<proteinExistence type="predicted"/>
<feature type="signal peptide" evidence="1">
    <location>
        <begin position="1"/>
        <end position="27"/>
    </location>
</feature>
<dbReference type="AlphaFoldDB" id="A0A4Q7Z1Q0"/>
<accession>A0A4Q7Z1Q0</accession>
<name>A0A4Q7Z1Q0_9BACT</name>
<keyword evidence="3" id="KW-1185">Reference proteome</keyword>
<dbReference type="OrthoDB" id="118260at2"/>
<feature type="chain" id="PRO_5021010737" evidence="1">
    <location>
        <begin position="28"/>
        <end position="146"/>
    </location>
</feature>
<evidence type="ECO:0000313" key="2">
    <source>
        <dbReference type="EMBL" id="RZU43455.1"/>
    </source>
</evidence>
<dbReference type="RefSeq" id="WP_130422036.1">
    <property type="nucleotide sequence ID" value="NZ_SHKW01000001.1"/>
</dbReference>
<evidence type="ECO:0000256" key="1">
    <source>
        <dbReference type="SAM" id="SignalP"/>
    </source>
</evidence>
<gene>
    <name evidence="2" type="ORF">BDD14_5119</name>
</gene>
<reference evidence="2 3" key="1">
    <citation type="submission" date="2019-02" db="EMBL/GenBank/DDBJ databases">
        <title>Genomic Encyclopedia of Archaeal and Bacterial Type Strains, Phase II (KMG-II): from individual species to whole genera.</title>
        <authorList>
            <person name="Goeker M."/>
        </authorList>
    </citation>
    <scope>NUCLEOTIDE SEQUENCE [LARGE SCALE GENOMIC DNA]</scope>
    <source>
        <strain evidence="2 3">DSM 18101</strain>
    </source>
</reference>
<comment type="caution">
    <text evidence="2">The sequence shown here is derived from an EMBL/GenBank/DDBJ whole genome shotgun (WGS) entry which is preliminary data.</text>
</comment>
<keyword evidence="1" id="KW-0732">Signal</keyword>
<dbReference type="EMBL" id="SHKW01000001">
    <property type="protein sequence ID" value="RZU43455.1"/>
    <property type="molecule type" value="Genomic_DNA"/>
</dbReference>
<protein>
    <submittedName>
        <fullName evidence="2">Uncharacterized protein</fullName>
    </submittedName>
</protein>
<evidence type="ECO:0000313" key="3">
    <source>
        <dbReference type="Proteomes" id="UP000292958"/>
    </source>
</evidence>
<sequence length="146" mass="16158">MFRISSILTCAALALSLGAALTGPAAAQAQAVTVNIPFDFSANDQMVPAGRYRISLQAPRYLSFVDTQATKRQYLMLVQPTGEQNSKDLGRLIFRCYGDSNYLYQVWMPGQGEGRQFVRSRTEQETLERKSSSLAYVQLPTGPAQQ</sequence>
<organism evidence="2 3">
    <name type="scientific">Edaphobacter modestus</name>
    <dbReference type="NCBI Taxonomy" id="388466"/>
    <lineage>
        <taxon>Bacteria</taxon>
        <taxon>Pseudomonadati</taxon>
        <taxon>Acidobacteriota</taxon>
        <taxon>Terriglobia</taxon>
        <taxon>Terriglobales</taxon>
        <taxon>Acidobacteriaceae</taxon>
        <taxon>Edaphobacter</taxon>
    </lineage>
</organism>